<dbReference type="Pfam" id="PF09515">
    <property type="entry name" value="Thia_YuaJ"/>
    <property type="match status" value="1"/>
</dbReference>
<gene>
    <name evidence="2" type="primary">thiT</name>
    <name evidence="2" type="ORF">IAA48_08060</name>
</gene>
<dbReference type="Gene3D" id="1.10.1760.20">
    <property type="match status" value="1"/>
</dbReference>
<accession>A0A9D1RE41</accession>
<dbReference type="NCBIfam" id="TIGR02357">
    <property type="entry name" value="ECF_ThiT_YuaJ"/>
    <property type="match status" value="1"/>
</dbReference>
<evidence type="ECO:0000256" key="1">
    <source>
        <dbReference type="SAM" id="Phobius"/>
    </source>
</evidence>
<name>A0A9D1RE41_9FIRM</name>
<organism evidence="2 3">
    <name type="scientific">Candidatus Eubacterium faecipullorum</name>
    <dbReference type="NCBI Taxonomy" id="2838571"/>
    <lineage>
        <taxon>Bacteria</taxon>
        <taxon>Bacillati</taxon>
        <taxon>Bacillota</taxon>
        <taxon>Clostridia</taxon>
        <taxon>Eubacteriales</taxon>
        <taxon>Eubacteriaceae</taxon>
        <taxon>Eubacterium</taxon>
    </lineage>
</organism>
<protein>
    <submittedName>
        <fullName evidence="2">Energy-coupled thiamine transporter ThiT</fullName>
    </submittedName>
</protein>
<dbReference type="GO" id="GO:0005886">
    <property type="term" value="C:plasma membrane"/>
    <property type="evidence" value="ECO:0007669"/>
    <property type="project" value="InterPro"/>
</dbReference>
<feature type="transmembrane region" description="Helical" evidence="1">
    <location>
        <begin position="12"/>
        <end position="30"/>
    </location>
</feature>
<sequence length="200" mass="21700">MANSRISNTQKITETAIMIALATLLSYVIIFQAPMGGSITAFSQVPIVIIGYRYGMKWGAGTGIIHGILQMLLQGLGNFAYVQGIGSYIILILADYVVAFACLGIGGALFRKAVKNQTVALALGAAFASLFRFICHFISGVTIWGEYADGWQSVWAYSFGYNGFYMLFEGIISVVGVIVLSLVLDFNSPTLIRKRKKENA</sequence>
<keyword evidence="1" id="KW-0472">Membrane</keyword>
<evidence type="ECO:0000313" key="3">
    <source>
        <dbReference type="Proteomes" id="UP000824205"/>
    </source>
</evidence>
<comment type="caution">
    <text evidence="2">The sequence shown here is derived from an EMBL/GenBank/DDBJ whole genome shotgun (WGS) entry which is preliminary data.</text>
</comment>
<feature type="transmembrane region" description="Helical" evidence="1">
    <location>
        <begin position="122"/>
        <end position="144"/>
    </location>
</feature>
<feature type="transmembrane region" description="Helical" evidence="1">
    <location>
        <begin position="164"/>
        <end position="186"/>
    </location>
</feature>
<reference evidence="2" key="1">
    <citation type="journal article" date="2021" name="PeerJ">
        <title>Extensive microbial diversity within the chicken gut microbiome revealed by metagenomics and culture.</title>
        <authorList>
            <person name="Gilroy R."/>
            <person name="Ravi A."/>
            <person name="Getino M."/>
            <person name="Pursley I."/>
            <person name="Horton D.L."/>
            <person name="Alikhan N.F."/>
            <person name="Baker D."/>
            <person name="Gharbi K."/>
            <person name="Hall N."/>
            <person name="Watson M."/>
            <person name="Adriaenssens E.M."/>
            <person name="Foster-Nyarko E."/>
            <person name="Jarju S."/>
            <person name="Secka A."/>
            <person name="Antonio M."/>
            <person name="Oren A."/>
            <person name="Chaudhuri R.R."/>
            <person name="La Ragione R."/>
            <person name="Hildebrand F."/>
            <person name="Pallen M.J."/>
        </authorList>
    </citation>
    <scope>NUCLEOTIDE SEQUENCE</scope>
    <source>
        <strain evidence="2">421</strain>
    </source>
</reference>
<reference evidence="2" key="2">
    <citation type="submission" date="2021-04" db="EMBL/GenBank/DDBJ databases">
        <authorList>
            <person name="Gilroy R."/>
        </authorList>
    </citation>
    <scope>NUCLEOTIDE SEQUENCE</scope>
    <source>
        <strain evidence="2">421</strain>
    </source>
</reference>
<evidence type="ECO:0000313" key="2">
    <source>
        <dbReference type="EMBL" id="HIW86433.1"/>
    </source>
</evidence>
<keyword evidence="1" id="KW-0812">Transmembrane</keyword>
<feature type="transmembrane region" description="Helical" evidence="1">
    <location>
        <begin position="88"/>
        <end position="110"/>
    </location>
</feature>
<dbReference type="AlphaFoldDB" id="A0A9D1RE41"/>
<dbReference type="InterPro" id="IPR012651">
    <property type="entry name" value="Thia_Transptr_ThiT"/>
</dbReference>
<dbReference type="GO" id="GO:0015234">
    <property type="term" value="F:thiamine transmembrane transporter activity"/>
    <property type="evidence" value="ECO:0007669"/>
    <property type="project" value="InterPro"/>
</dbReference>
<dbReference type="Proteomes" id="UP000824205">
    <property type="component" value="Unassembled WGS sequence"/>
</dbReference>
<proteinExistence type="predicted"/>
<keyword evidence="1" id="KW-1133">Transmembrane helix</keyword>
<dbReference type="EMBL" id="DXGE01000034">
    <property type="protein sequence ID" value="HIW86433.1"/>
    <property type="molecule type" value="Genomic_DNA"/>
</dbReference>